<proteinExistence type="predicted"/>
<evidence type="ECO:0000256" key="1">
    <source>
        <dbReference type="SAM" id="MobiDB-lite"/>
    </source>
</evidence>
<feature type="compositionally biased region" description="Basic and acidic residues" evidence="1">
    <location>
        <begin position="31"/>
        <end position="40"/>
    </location>
</feature>
<keyword evidence="3" id="KW-1185">Reference proteome</keyword>
<protein>
    <submittedName>
        <fullName evidence="2">Uncharacterized protein</fullName>
    </submittedName>
</protein>
<dbReference type="EMBL" id="ML992663">
    <property type="protein sequence ID" value="KAF2216794.1"/>
    <property type="molecule type" value="Genomic_DNA"/>
</dbReference>
<feature type="compositionally biased region" description="Polar residues" evidence="1">
    <location>
        <begin position="16"/>
        <end position="29"/>
    </location>
</feature>
<dbReference type="AlphaFoldDB" id="A0A6A6FU01"/>
<gene>
    <name evidence="2" type="ORF">CERZMDRAFT_92867</name>
</gene>
<accession>A0A6A6FU01</accession>
<evidence type="ECO:0000313" key="3">
    <source>
        <dbReference type="Proteomes" id="UP000799539"/>
    </source>
</evidence>
<feature type="compositionally biased region" description="Polar residues" evidence="1">
    <location>
        <begin position="93"/>
        <end position="106"/>
    </location>
</feature>
<feature type="region of interest" description="Disordered" evidence="1">
    <location>
        <begin position="89"/>
        <end position="125"/>
    </location>
</feature>
<evidence type="ECO:0000313" key="2">
    <source>
        <dbReference type="EMBL" id="KAF2216794.1"/>
    </source>
</evidence>
<organism evidence="2 3">
    <name type="scientific">Cercospora zeae-maydis SCOH1-5</name>
    <dbReference type="NCBI Taxonomy" id="717836"/>
    <lineage>
        <taxon>Eukaryota</taxon>
        <taxon>Fungi</taxon>
        <taxon>Dikarya</taxon>
        <taxon>Ascomycota</taxon>
        <taxon>Pezizomycotina</taxon>
        <taxon>Dothideomycetes</taxon>
        <taxon>Dothideomycetidae</taxon>
        <taxon>Mycosphaerellales</taxon>
        <taxon>Mycosphaerellaceae</taxon>
        <taxon>Cercospora</taxon>
    </lineage>
</organism>
<sequence>MRFPDSLAARGVRETGASNSGSPIMTLSYINEHDPSRDSVSKQGWKAQRVASDKAEDDEYSHESTSRILQSGDIDPGLEVLGFGPGRLDLVSPASSHQGSRHTSPSCLGEMPPLSHSPGSSTTEEYVLKEPEAAMERNDQKNVCELSGGSLHEHTQKQTTGSACEEHSARPDGSSQSQVLEKSIVKMYAGEDVNLQSTSRDQHSTTKISPSSSLRILIMHEPIVDSAHRSGSTPPELVEVPASRVDIASKTVKSPGRTFPCVSPGCLRGPFKSPWELRYV</sequence>
<feature type="region of interest" description="Disordered" evidence="1">
    <location>
        <begin position="1"/>
        <end position="73"/>
    </location>
</feature>
<reference evidence="2" key="1">
    <citation type="journal article" date="2020" name="Stud. Mycol.">
        <title>101 Dothideomycetes genomes: a test case for predicting lifestyles and emergence of pathogens.</title>
        <authorList>
            <person name="Haridas S."/>
            <person name="Albert R."/>
            <person name="Binder M."/>
            <person name="Bloem J."/>
            <person name="Labutti K."/>
            <person name="Salamov A."/>
            <person name="Andreopoulos B."/>
            <person name="Baker S."/>
            <person name="Barry K."/>
            <person name="Bills G."/>
            <person name="Bluhm B."/>
            <person name="Cannon C."/>
            <person name="Castanera R."/>
            <person name="Culley D."/>
            <person name="Daum C."/>
            <person name="Ezra D."/>
            <person name="Gonzalez J."/>
            <person name="Henrissat B."/>
            <person name="Kuo A."/>
            <person name="Liang C."/>
            <person name="Lipzen A."/>
            <person name="Lutzoni F."/>
            <person name="Magnuson J."/>
            <person name="Mondo S."/>
            <person name="Nolan M."/>
            <person name="Ohm R."/>
            <person name="Pangilinan J."/>
            <person name="Park H.-J."/>
            <person name="Ramirez L."/>
            <person name="Alfaro M."/>
            <person name="Sun H."/>
            <person name="Tritt A."/>
            <person name="Yoshinaga Y."/>
            <person name="Zwiers L.-H."/>
            <person name="Turgeon B."/>
            <person name="Goodwin S."/>
            <person name="Spatafora J."/>
            <person name="Crous P."/>
            <person name="Grigoriev I."/>
        </authorList>
    </citation>
    <scope>NUCLEOTIDE SEQUENCE</scope>
    <source>
        <strain evidence="2">SCOH1-5</strain>
    </source>
</reference>
<feature type="region of interest" description="Disordered" evidence="1">
    <location>
        <begin position="151"/>
        <end position="178"/>
    </location>
</feature>
<dbReference type="Proteomes" id="UP000799539">
    <property type="component" value="Unassembled WGS sequence"/>
</dbReference>
<name>A0A6A6FU01_9PEZI</name>